<proteinExistence type="predicted"/>
<sequence>MSAPTEAAAAVRPPFPEIFEDMSLPLRTAAGLLGLTPWTVERLIDRGILTTVQGGQYRYVTLTSILTYRRLGR</sequence>
<keyword evidence="2" id="KW-1185">Reference proteome</keyword>
<accession>A0ABQ2ZA63</accession>
<name>A0ABQ2ZA63_9ACTN</name>
<reference evidence="2" key="1">
    <citation type="journal article" date="2019" name="Int. J. Syst. Evol. Microbiol.">
        <title>The Global Catalogue of Microorganisms (GCM) 10K type strain sequencing project: providing services to taxonomists for standard genome sequencing and annotation.</title>
        <authorList>
            <consortium name="The Broad Institute Genomics Platform"/>
            <consortium name="The Broad Institute Genome Sequencing Center for Infectious Disease"/>
            <person name="Wu L."/>
            <person name="Ma J."/>
        </authorList>
    </citation>
    <scope>NUCLEOTIDE SEQUENCE [LARGE SCALE GENOMIC DNA]</scope>
    <source>
        <strain evidence="2">JCM 4586</strain>
    </source>
</reference>
<dbReference type="EMBL" id="BMUT01000022">
    <property type="protein sequence ID" value="GGY09785.1"/>
    <property type="molecule type" value="Genomic_DNA"/>
</dbReference>
<gene>
    <name evidence="1" type="ORF">GCM10010324_65760</name>
</gene>
<comment type="caution">
    <text evidence="1">The sequence shown here is derived from an EMBL/GenBank/DDBJ whole genome shotgun (WGS) entry which is preliminary data.</text>
</comment>
<evidence type="ECO:0008006" key="3">
    <source>
        <dbReference type="Google" id="ProtNLM"/>
    </source>
</evidence>
<organism evidence="1 2">
    <name type="scientific">Streptomyces hiroshimensis</name>
    <dbReference type="NCBI Taxonomy" id="66424"/>
    <lineage>
        <taxon>Bacteria</taxon>
        <taxon>Bacillati</taxon>
        <taxon>Actinomycetota</taxon>
        <taxon>Actinomycetes</taxon>
        <taxon>Kitasatosporales</taxon>
        <taxon>Streptomycetaceae</taxon>
        <taxon>Streptomyces</taxon>
    </lineage>
</organism>
<evidence type="ECO:0000313" key="1">
    <source>
        <dbReference type="EMBL" id="GGY09785.1"/>
    </source>
</evidence>
<dbReference type="RefSeq" id="WP_190025421.1">
    <property type="nucleotide sequence ID" value="NZ_BMUT01000022.1"/>
</dbReference>
<evidence type="ECO:0000313" key="2">
    <source>
        <dbReference type="Proteomes" id="UP000659223"/>
    </source>
</evidence>
<dbReference type="Proteomes" id="UP000659223">
    <property type="component" value="Unassembled WGS sequence"/>
</dbReference>
<protein>
    <recommendedName>
        <fullName evidence="3">Helix-turn-helix domain-containing protein</fullName>
    </recommendedName>
</protein>